<dbReference type="Gene3D" id="2.60.40.10">
    <property type="entry name" value="Immunoglobulins"/>
    <property type="match status" value="1"/>
</dbReference>
<dbReference type="InterPro" id="IPR036179">
    <property type="entry name" value="Ig-like_dom_sf"/>
</dbReference>
<organism evidence="1 2">
    <name type="scientific">Perca fluviatilis</name>
    <name type="common">European perch</name>
    <dbReference type="NCBI Taxonomy" id="8168"/>
    <lineage>
        <taxon>Eukaryota</taxon>
        <taxon>Metazoa</taxon>
        <taxon>Chordata</taxon>
        <taxon>Craniata</taxon>
        <taxon>Vertebrata</taxon>
        <taxon>Euteleostomi</taxon>
        <taxon>Actinopterygii</taxon>
        <taxon>Neopterygii</taxon>
        <taxon>Teleostei</taxon>
        <taxon>Neoteleostei</taxon>
        <taxon>Acanthomorphata</taxon>
        <taxon>Eupercaria</taxon>
        <taxon>Perciformes</taxon>
        <taxon>Percoidei</taxon>
        <taxon>Percidae</taxon>
        <taxon>Percinae</taxon>
        <taxon>Perca</taxon>
    </lineage>
</organism>
<evidence type="ECO:0000313" key="2">
    <source>
        <dbReference type="Proteomes" id="UP000465112"/>
    </source>
</evidence>
<dbReference type="SUPFAM" id="SSF48726">
    <property type="entry name" value="Immunoglobulin"/>
    <property type="match status" value="1"/>
</dbReference>
<dbReference type="EMBL" id="VHII01000004">
    <property type="protein sequence ID" value="KAF1392155.1"/>
    <property type="molecule type" value="Genomic_DNA"/>
</dbReference>
<keyword evidence="2" id="KW-1185">Reference proteome</keyword>
<dbReference type="Proteomes" id="UP000465112">
    <property type="component" value="Chromosome 4"/>
</dbReference>
<gene>
    <name evidence="1" type="ORF">PFLUV_G00049630</name>
</gene>
<sequence length="136" mass="15022">MSCDKRNNSGVMFFCKENGSICEDILSTSSPRSNGSFTLTETSSSFNMSISNVSSQHAGVYCCRASNNTEPLYYLNITSSSSYICFFHPVDHCICPQRWSSNYIKSWVLLVTWNHICGRLCGCAGGAAHFGSRLET</sequence>
<proteinExistence type="predicted"/>
<name>A0A6A5FKT5_PERFL</name>
<evidence type="ECO:0008006" key="3">
    <source>
        <dbReference type="Google" id="ProtNLM"/>
    </source>
</evidence>
<accession>A0A6A5FKT5</accession>
<reference evidence="1 2" key="1">
    <citation type="submission" date="2019-06" db="EMBL/GenBank/DDBJ databases">
        <title>A chromosome-scale genome assembly of the European perch, Perca fluviatilis.</title>
        <authorList>
            <person name="Roques C."/>
            <person name="Zahm M."/>
            <person name="Cabau C."/>
            <person name="Klopp C."/>
            <person name="Bouchez O."/>
            <person name="Donnadieu C."/>
            <person name="Kuhl H."/>
            <person name="Gislard M."/>
            <person name="Guendouz S."/>
            <person name="Journot L."/>
            <person name="Haffray P."/>
            <person name="Bestin A."/>
            <person name="Morvezen R."/>
            <person name="Feron R."/>
            <person name="Wen M."/>
            <person name="Jouanno E."/>
            <person name="Herpin A."/>
            <person name="Schartl M."/>
            <person name="Postlethwait J."/>
            <person name="Schaerlinger B."/>
            <person name="Chardard D."/>
            <person name="Lecocq T."/>
            <person name="Poncet C."/>
            <person name="Jaffrelo L."/>
            <person name="Lampietro C."/>
            <person name="Guiguen Y."/>
        </authorList>
    </citation>
    <scope>NUCLEOTIDE SEQUENCE [LARGE SCALE GENOMIC DNA]</scope>
    <source>
        <tissue evidence="1">Blood</tissue>
    </source>
</reference>
<evidence type="ECO:0000313" key="1">
    <source>
        <dbReference type="EMBL" id="KAF1392155.1"/>
    </source>
</evidence>
<dbReference type="InterPro" id="IPR013783">
    <property type="entry name" value="Ig-like_fold"/>
</dbReference>
<protein>
    <recommendedName>
        <fullName evidence="3">Ig-like domain-containing protein</fullName>
    </recommendedName>
</protein>
<comment type="caution">
    <text evidence="1">The sequence shown here is derived from an EMBL/GenBank/DDBJ whole genome shotgun (WGS) entry which is preliminary data.</text>
</comment>
<dbReference type="AlphaFoldDB" id="A0A6A5FKT5"/>